<dbReference type="PANTHER" id="PTHR31944:SF131">
    <property type="entry name" value="HEME-RESPONSIVE ZINC FINGER TRANSCRIPTION FACTOR HAP1"/>
    <property type="match status" value="1"/>
</dbReference>
<feature type="region of interest" description="Disordered" evidence="7">
    <location>
        <begin position="56"/>
        <end position="83"/>
    </location>
</feature>
<reference evidence="10 12" key="2">
    <citation type="submission" date="2023-09" db="EMBL/GenBank/DDBJ databases">
        <title>Complete-Gapless Cercospora beticola genome.</title>
        <authorList>
            <person name="Wyatt N.A."/>
            <person name="Spanner R.E."/>
            <person name="Bolton M.D."/>
        </authorList>
    </citation>
    <scope>NUCLEOTIDE SEQUENCE [LARGE SCALE GENOMIC DNA]</scope>
    <source>
        <strain evidence="10">Cb09-40</strain>
    </source>
</reference>
<feature type="compositionally biased region" description="Low complexity" evidence="7">
    <location>
        <begin position="57"/>
        <end position="72"/>
    </location>
</feature>
<sequence>MADPPVRRPHKRPRPQSSCAICHRRKVKCSKTLPCLQCQKHGCADECRYDGVQPSRTPATTTQTNATEPAAAHQDAGPADPSNAAMDLQREQAEASRQYIHGIIQADKLQVWTESKYPPHTWNPTPGNSRGRTHSTGVLRVFDPVMIYMGAEALSYPDTEADATVARRKSRMASVMSGTAQSLYADLPPVNVCLELITRYYDTWHTVLALVDRCAFDKSFEDSITEPQNASASFEITCALVMVLANATFASNEARIPAERVERWLDISSGLLALMSWFGETTVESVRASALLSLAEQVVSTDVTAAYIRSGNTVRSAMSLGLHLRAQDQNSVSAAISAEECLWNTIIEIDQYACLAAGMEPAVPESTVMEAITYSSGNNLGASDVPDELCLRRLLTKSLYVRHKILAALNGQRSVMVEQTVELSTALSKAFAPVSTNQDVPPNFRTFQYDYVFFTYRRYMSALHRVFATLDGEPAYYICRSMAARLARRHLREICKVWRADPDLSPFTALLGAPGIMFRNETERAVITISHELYRKEDQVQRVLMSVEGGREGLTETIREFITLGKDRVKEKGFPKRCFMIPAMVDAHNQISAECEVTSSEYCRAMATVGSEVKRLLEAS</sequence>
<dbReference type="EMBL" id="CP134192">
    <property type="protein sequence ID" value="WPB08032.1"/>
    <property type="molecule type" value="Genomic_DNA"/>
</dbReference>
<evidence type="ECO:0000256" key="3">
    <source>
        <dbReference type="ARBA" id="ARBA00023015"/>
    </source>
</evidence>
<dbReference type="Proteomes" id="UP001302367">
    <property type="component" value="Chromosome 9"/>
</dbReference>
<dbReference type="SMART" id="SM00066">
    <property type="entry name" value="GAL4"/>
    <property type="match status" value="1"/>
</dbReference>
<keyword evidence="2" id="KW-0862">Zinc</keyword>
<dbReference type="AlphaFoldDB" id="A0A2G5HCX1"/>
<proteinExistence type="predicted"/>
<keyword evidence="3" id="KW-0805">Transcription regulation</keyword>
<organism evidence="9 11">
    <name type="scientific">Cercospora beticola</name>
    <name type="common">Sugarbeet leaf spot fungus</name>
    <dbReference type="NCBI Taxonomy" id="122368"/>
    <lineage>
        <taxon>Eukaryota</taxon>
        <taxon>Fungi</taxon>
        <taxon>Dikarya</taxon>
        <taxon>Ascomycota</taxon>
        <taxon>Pezizomycotina</taxon>
        <taxon>Dothideomycetes</taxon>
        <taxon>Dothideomycetidae</taxon>
        <taxon>Mycosphaerellales</taxon>
        <taxon>Mycosphaerellaceae</taxon>
        <taxon>Cercospora</taxon>
    </lineage>
</organism>
<dbReference type="EMBL" id="LKMD01000107">
    <property type="protein sequence ID" value="PIA90369.1"/>
    <property type="molecule type" value="Genomic_DNA"/>
</dbReference>
<dbReference type="PROSITE" id="PS00463">
    <property type="entry name" value="ZN2_CY6_FUNGAL_1"/>
    <property type="match status" value="1"/>
</dbReference>
<dbReference type="Pfam" id="PF00172">
    <property type="entry name" value="Zn_clus"/>
    <property type="match status" value="1"/>
</dbReference>
<keyword evidence="12" id="KW-1185">Reference proteome</keyword>
<evidence type="ECO:0000313" key="10">
    <source>
        <dbReference type="EMBL" id="WPB08032.1"/>
    </source>
</evidence>
<evidence type="ECO:0000256" key="1">
    <source>
        <dbReference type="ARBA" id="ARBA00022723"/>
    </source>
</evidence>
<evidence type="ECO:0000256" key="4">
    <source>
        <dbReference type="ARBA" id="ARBA00023125"/>
    </source>
</evidence>
<dbReference type="SUPFAM" id="SSF57701">
    <property type="entry name" value="Zn2/Cys6 DNA-binding domain"/>
    <property type="match status" value="1"/>
</dbReference>
<evidence type="ECO:0000259" key="8">
    <source>
        <dbReference type="PROSITE" id="PS50048"/>
    </source>
</evidence>
<dbReference type="Gene3D" id="4.10.240.10">
    <property type="entry name" value="Zn(2)-C6 fungal-type DNA-binding domain"/>
    <property type="match status" value="1"/>
</dbReference>
<dbReference type="InterPro" id="IPR051430">
    <property type="entry name" value="Fungal_TF_Env_Response"/>
</dbReference>
<gene>
    <name evidence="9" type="ORF">CB0940_11199</name>
    <name evidence="10" type="ORF">RHO25_012696</name>
</gene>
<evidence type="ECO:0000256" key="2">
    <source>
        <dbReference type="ARBA" id="ARBA00022833"/>
    </source>
</evidence>
<protein>
    <recommendedName>
        <fullName evidence="8">Zn(2)-C6 fungal-type domain-containing protein</fullName>
    </recommendedName>
</protein>
<evidence type="ECO:0000256" key="6">
    <source>
        <dbReference type="ARBA" id="ARBA00023242"/>
    </source>
</evidence>
<evidence type="ECO:0000313" key="9">
    <source>
        <dbReference type="EMBL" id="PIA90369.1"/>
    </source>
</evidence>
<dbReference type="Proteomes" id="UP000230605">
    <property type="component" value="Chromosome 9"/>
</dbReference>
<dbReference type="InterPro" id="IPR001138">
    <property type="entry name" value="Zn2Cys6_DnaBD"/>
</dbReference>
<keyword evidence="5" id="KW-0804">Transcription</keyword>
<keyword evidence="1" id="KW-0479">Metal-binding</keyword>
<keyword evidence="6" id="KW-0539">Nucleus</keyword>
<dbReference type="CDD" id="cd00067">
    <property type="entry name" value="GAL4"/>
    <property type="match status" value="1"/>
</dbReference>
<dbReference type="PANTHER" id="PTHR31944">
    <property type="entry name" value="HEME-RESPONSIVE ZINC FINGER TRANSCRIPTION FACTOR HAP1"/>
    <property type="match status" value="1"/>
</dbReference>
<keyword evidence="4" id="KW-0238">DNA-binding</keyword>
<dbReference type="CDD" id="cd12148">
    <property type="entry name" value="fungal_TF_MHR"/>
    <property type="match status" value="1"/>
</dbReference>
<dbReference type="InterPro" id="IPR036864">
    <property type="entry name" value="Zn2-C6_fun-type_DNA-bd_sf"/>
</dbReference>
<reference evidence="9 11" key="1">
    <citation type="submission" date="2015-10" db="EMBL/GenBank/DDBJ databases">
        <title>The cercosporin biosynthetic gene cluster was horizontally transferred to several fungal lineages and shown to be expanded in Cercospora beticola based on microsynteny with recipient genomes.</title>
        <authorList>
            <person name="De Jonge R."/>
            <person name="Ebert M.K."/>
            <person name="Suttle J.C."/>
            <person name="Jurick Ii W.M."/>
            <person name="Secor G.A."/>
            <person name="Thomma B.P."/>
            <person name="Van De Peer Y."/>
            <person name="Bolton M.D."/>
        </authorList>
    </citation>
    <scope>NUCLEOTIDE SEQUENCE [LARGE SCALE GENOMIC DNA]</scope>
    <source>
        <strain evidence="9 11">09-40</strain>
    </source>
</reference>
<dbReference type="GO" id="GO:0001228">
    <property type="term" value="F:DNA-binding transcription activator activity, RNA polymerase II-specific"/>
    <property type="evidence" value="ECO:0007669"/>
    <property type="project" value="TreeGrafter"/>
</dbReference>
<evidence type="ECO:0000256" key="7">
    <source>
        <dbReference type="SAM" id="MobiDB-lite"/>
    </source>
</evidence>
<dbReference type="GO" id="GO:0005634">
    <property type="term" value="C:nucleus"/>
    <property type="evidence" value="ECO:0007669"/>
    <property type="project" value="TreeGrafter"/>
</dbReference>
<evidence type="ECO:0000313" key="11">
    <source>
        <dbReference type="Proteomes" id="UP000230605"/>
    </source>
</evidence>
<accession>A0A2G5HCX1</accession>
<evidence type="ECO:0000256" key="5">
    <source>
        <dbReference type="ARBA" id="ARBA00023163"/>
    </source>
</evidence>
<dbReference type="GO" id="GO:0008270">
    <property type="term" value="F:zinc ion binding"/>
    <property type="evidence" value="ECO:0007669"/>
    <property type="project" value="InterPro"/>
</dbReference>
<dbReference type="PROSITE" id="PS50048">
    <property type="entry name" value="ZN2_CY6_FUNGAL_2"/>
    <property type="match status" value="1"/>
</dbReference>
<feature type="domain" description="Zn(2)-C6 fungal-type" evidence="8">
    <location>
        <begin position="18"/>
        <end position="49"/>
    </location>
</feature>
<name>A0A2G5HCX1_CERBT</name>
<dbReference type="GO" id="GO:0000978">
    <property type="term" value="F:RNA polymerase II cis-regulatory region sequence-specific DNA binding"/>
    <property type="evidence" value="ECO:0007669"/>
    <property type="project" value="TreeGrafter"/>
</dbReference>
<dbReference type="OrthoDB" id="4337792at2759"/>
<evidence type="ECO:0000313" key="12">
    <source>
        <dbReference type="Proteomes" id="UP001302367"/>
    </source>
</evidence>